<dbReference type="PANTHER" id="PTHR37299">
    <property type="entry name" value="TRANSCRIPTIONAL REGULATOR-RELATED"/>
    <property type="match status" value="1"/>
</dbReference>
<feature type="modified residue" description="4-aspartylphosphate" evidence="1">
    <location>
        <position position="56"/>
    </location>
</feature>
<organism evidence="4 5">
    <name type="scientific">Dyadobacter flavalbus</name>
    <dbReference type="NCBI Taxonomy" id="2579942"/>
    <lineage>
        <taxon>Bacteria</taxon>
        <taxon>Pseudomonadati</taxon>
        <taxon>Bacteroidota</taxon>
        <taxon>Cytophagia</taxon>
        <taxon>Cytophagales</taxon>
        <taxon>Spirosomataceae</taxon>
        <taxon>Dyadobacter</taxon>
    </lineage>
</organism>
<evidence type="ECO:0000313" key="5">
    <source>
        <dbReference type="Proteomes" id="UP000323994"/>
    </source>
</evidence>
<dbReference type="Gene3D" id="2.40.50.1020">
    <property type="entry name" value="LytTr DNA-binding domain"/>
    <property type="match status" value="1"/>
</dbReference>
<gene>
    <name evidence="4" type="ORF">FEM33_03315</name>
</gene>
<dbReference type="InterPro" id="IPR011006">
    <property type="entry name" value="CheY-like_superfamily"/>
</dbReference>
<reference evidence="4 5" key="1">
    <citation type="submission" date="2019-05" db="EMBL/GenBank/DDBJ databases">
        <authorList>
            <person name="Qu J.-H."/>
        </authorList>
    </citation>
    <scope>NUCLEOTIDE SEQUENCE [LARGE SCALE GENOMIC DNA]</scope>
    <source>
        <strain evidence="4 5">NS28</strain>
    </source>
</reference>
<comment type="caution">
    <text evidence="4">The sequence shown here is derived from an EMBL/GenBank/DDBJ whole genome shotgun (WGS) entry which is preliminary data.</text>
</comment>
<feature type="domain" description="HTH LytTR-type" evidence="3">
    <location>
        <begin position="147"/>
        <end position="219"/>
    </location>
</feature>
<name>A0A5M8R316_9BACT</name>
<dbReference type="Pfam" id="PF04397">
    <property type="entry name" value="LytTR"/>
    <property type="match status" value="1"/>
</dbReference>
<dbReference type="GO" id="GO:0003677">
    <property type="term" value="F:DNA binding"/>
    <property type="evidence" value="ECO:0007669"/>
    <property type="project" value="InterPro"/>
</dbReference>
<dbReference type="InterPro" id="IPR007492">
    <property type="entry name" value="LytTR_DNA-bd_dom"/>
</dbReference>
<keyword evidence="5" id="KW-1185">Reference proteome</keyword>
<accession>A0A5M8R316</accession>
<evidence type="ECO:0000259" key="2">
    <source>
        <dbReference type="PROSITE" id="PS50110"/>
    </source>
</evidence>
<evidence type="ECO:0000259" key="3">
    <source>
        <dbReference type="PROSITE" id="PS50930"/>
    </source>
</evidence>
<dbReference type="Pfam" id="PF00072">
    <property type="entry name" value="Response_reg"/>
    <property type="match status" value="1"/>
</dbReference>
<protein>
    <submittedName>
        <fullName evidence="4">Response regulator transcription factor</fullName>
    </submittedName>
</protein>
<dbReference type="PROSITE" id="PS50110">
    <property type="entry name" value="RESPONSE_REGULATORY"/>
    <property type="match status" value="1"/>
</dbReference>
<proteinExistence type="predicted"/>
<dbReference type="Proteomes" id="UP000323994">
    <property type="component" value="Unassembled WGS sequence"/>
</dbReference>
<dbReference type="SMART" id="SM00448">
    <property type="entry name" value="REC"/>
    <property type="match status" value="1"/>
</dbReference>
<evidence type="ECO:0000313" key="4">
    <source>
        <dbReference type="EMBL" id="KAA6441163.1"/>
    </source>
</evidence>
<dbReference type="InterPro" id="IPR046947">
    <property type="entry name" value="LytR-like"/>
</dbReference>
<dbReference type="AlphaFoldDB" id="A0A5M8R316"/>
<dbReference type="SUPFAM" id="SSF52172">
    <property type="entry name" value="CheY-like"/>
    <property type="match status" value="1"/>
</dbReference>
<dbReference type="InterPro" id="IPR001789">
    <property type="entry name" value="Sig_transdc_resp-reg_receiver"/>
</dbReference>
<dbReference type="EMBL" id="VBSN01000022">
    <property type="protein sequence ID" value="KAA6441163.1"/>
    <property type="molecule type" value="Genomic_DNA"/>
</dbReference>
<dbReference type="SMART" id="SM00850">
    <property type="entry name" value="LytTR"/>
    <property type="match status" value="1"/>
</dbReference>
<feature type="domain" description="Response regulatory" evidence="2">
    <location>
        <begin position="3"/>
        <end position="116"/>
    </location>
</feature>
<dbReference type="PROSITE" id="PS50930">
    <property type="entry name" value="HTH_LYTTR"/>
    <property type="match status" value="1"/>
</dbReference>
<dbReference type="PANTHER" id="PTHR37299:SF1">
    <property type="entry name" value="STAGE 0 SPORULATION PROTEIN A HOMOLOG"/>
    <property type="match status" value="1"/>
</dbReference>
<evidence type="ECO:0000256" key="1">
    <source>
        <dbReference type="PROSITE-ProRule" id="PRU00169"/>
    </source>
</evidence>
<sequence length="271" mass="31491">MTNVMIIEDEVKVANELKFMIEQSNSNFKVCSILHSVLDARVWLMNNKAPQLIFCDIHLKDGLGFEIFRNLPVVAPVIFCTSYHEYALKAFENNGIDYLIKPIDNARLNRSLKKFLQLKEIFTEENALFNKRNSNAVSYMNGYKSSLLVYYQDKIIPISLDKLDFIYYNNYHVTVHTQTAQYETRDTLNNIITTLNPRDFFRANRQFIVHRKAVTSIQQYFGRKLLIGISSPTPEPVIISKANSSEFLKWVEGVNYQTPLPLMLENARFIN</sequence>
<keyword evidence="1" id="KW-0597">Phosphoprotein</keyword>
<dbReference type="Gene3D" id="3.40.50.2300">
    <property type="match status" value="1"/>
</dbReference>
<dbReference type="GO" id="GO:0000156">
    <property type="term" value="F:phosphorelay response regulator activity"/>
    <property type="evidence" value="ECO:0007669"/>
    <property type="project" value="InterPro"/>
</dbReference>